<dbReference type="PANTHER" id="PTHR24260:SF147">
    <property type="entry name" value="EG:BACR7A4.3 PROTEIN-RELATED"/>
    <property type="match status" value="1"/>
</dbReference>
<dbReference type="InterPro" id="IPR018114">
    <property type="entry name" value="TRYPSIN_HIS"/>
</dbReference>
<organism evidence="10 11">
    <name type="scientific">Anopheles albimanus</name>
    <name type="common">New world malaria mosquito</name>
    <dbReference type="NCBI Taxonomy" id="7167"/>
    <lineage>
        <taxon>Eukaryota</taxon>
        <taxon>Metazoa</taxon>
        <taxon>Ecdysozoa</taxon>
        <taxon>Arthropoda</taxon>
        <taxon>Hexapoda</taxon>
        <taxon>Insecta</taxon>
        <taxon>Pterygota</taxon>
        <taxon>Neoptera</taxon>
        <taxon>Endopterygota</taxon>
        <taxon>Diptera</taxon>
        <taxon>Nematocera</taxon>
        <taxon>Culicoidea</taxon>
        <taxon>Culicidae</taxon>
        <taxon>Anophelinae</taxon>
        <taxon>Anopheles</taxon>
    </lineage>
</organism>
<dbReference type="OrthoDB" id="7755395at2759"/>
<evidence type="ECO:0000256" key="2">
    <source>
        <dbReference type="ARBA" id="ARBA00022525"/>
    </source>
</evidence>
<dbReference type="InterPro" id="IPR033116">
    <property type="entry name" value="TRYPSIN_SER"/>
</dbReference>
<dbReference type="Gene3D" id="2.40.10.10">
    <property type="entry name" value="Trypsin-like serine proteases"/>
    <property type="match status" value="3"/>
</dbReference>
<reference evidence="10" key="2">
    <citation type="submission" date="2022-08" db="UniProtKB">
        <authorList>
            <consortium name="EnsemblMetazoa"/>
        </authorList>
    </citation>
    <scope>IDENTIFICATION</scope>
    <source>
        <strain evidence="10">STECLA/ALBI9_A</strain>
    </source>
</reference>
<name>A0A182F3I5_ANOAL</name>
<keyword evidence="11" id="KW-1185">Reference proteome</keyword>
<dbReference type="InterPro" id="IPR001254">
    <property type="entry name" value="Trypsin_dom"/>
</dbReference>
<dbReference type="STRING" id="7167.A0A182F3I5"/>
<dbReference type="Proteomes" id="UP000069272">
    <property type="component" value="Chromosome 2L"/>
</dbReference>
<protein>
    <recommendedName>
        <fullName evidence="9">Peptidase S1 domain-containing protein</fullName>
    </recommendedName>
</protein>
<sequence length="909" mass="102328">MASSIRGAAVILLLALLLAVVFLHAVEGQILLPIVDDILDVENVVVPNEPKSLDDCHFRYYELGKESISKPTFGIPAYLREFAHMVAIGWIQEDKTISWDCGGSLISEEFVLTAAHCAQREEPDWARLGDINLRDDSDDQYAQQLRIVEFIRHPNHSFRYEYNDIALLRLESKVKLHDTVAPACLWNDDEMRFKTLEVAGWGEIGFAQGNTPTLLKVLLSPLENKRCNSLIGNNHRLPNGLDNNQMCATHPVMDTCRGDSGGALMVKLLHNTRLTPFVVAVTSFGRPCGQTVPGIYTRVAPYISWIQSVLKANDEDDADWMLMPEACARKYVALREYEPKVQLSKNSVHEKLDLSKAHLYRESSRQLVEIHWDNQINNSSNECYGVIIDENTVLTLARCTIVDGVAATHVTFAENKINKINHCYKHPNYKEGSFSNDIGVITVKEPFEFNADFTPACVWTNQSFLEPEMEVTGRGLRELNEMFSETTPAFDRYSLSNTVDVLGTVMEHNGINCSLSEPYVDRFSSKLTQEHVCFGAEPFLVPRTCNQISGGPLQREVDRYGRSLMYVNALNLVGRDCGFGESAVAVRLAHHRPWLESVLYPPTKIKNAYKRRPVIFLHEALFEGDNCTAPNGITGVCVNYMYCPKAAHDGMVGREVTFCKTGSLVCCPHRYIRNETNSNVEGIDFCESIKEACSDVEGGCSRKRSASISNVVSIVWTNGRKKRVCIGTIISSRTVLTAASCVHVSNLPSHVELLKPTEQVRYSVEEVIIHPEFNNETKEHNLALIKTKHTSKQFPKSGVCLWSNSTHTPFLMEQLVLVNQTSNTKEAHLKFNTDCRRAIGRVLIPSELCLKVEELDESPVSVRDGMPAFWKHRDRRYLVGIVSRRSFVSDSIVLFSRISSYIDWIKLEL</sequence>
<dbReference type="PROSITE" id="PS00135">
    <property type="entry name" value="TRYPSIN_SER"/>
    <property type="match status" value="1"/>
</dbReference>
<reference evidence="10 11" key="1">
    <citation type="journal article" date="2017" name="G3 (Bethesda)">
        <title>The Physical Genome Mapping of Anopheles albimanus Corrected Scaffold Misassemblies and Identified Interarm Rearrangements in Genus Anopheles.</title>
        <authorList>
            <person name="Artemov G.N."/>
            <person name="Peery A.N."/>
            <person name="Jiang X."/>
            <person name="Tu Z."/>
            <person name="Stegniy V.N."/>
            <person name="Sharakhova M.V."/>
            <person name="Sharakhov I.V."/>
        </authorList>
    </citation>
    <scope>NUCLEOTIDE SEQUENCE [LARGE SCALE GENOMIC DNA]</scope>
    <source>
        <strain evidence="10 11">ALBI9_A</strain>
    </source>
</reference>
<keyword evidence="4" id="KW-0732">Signal</keyword>
<dbReference type="GO" id="GO:0006508">
    <property type="term" value="P:proteolysis"/>
    <property type="evidence" value="ECO:0007669"/>
    <property type="project" value="InterPro"/>
</dbReference>
<evidence type="ECO:0000256" key="1">
    <source>
        <dbReference type="ARBA" id="ARBA00004613"/>
    </source>
</evidence>
<feature type="domain" description="Peptidase S1" evidence="9">
    <location>
        <begin position="372"/>
        <end position="600"/>
    </location>
</feature>
<evidence type="ECO:0000259" key="9">
    <source>
        <dbReference type="PROSITE" id="PS50240"/>
    </source>
</evidence>
<evidence type="ECO:0000256" key="3">
    <source>
        <dbReference type="ARBA" id="ARBA00022588"/>
    </source>
</evidence>
<dbReference type="PROSITE" id="PS00134">
    <property type="entry name" value="TRYPSIN_HIS"/>
    <property type="match status" value="1"/>
</dbReference>
<evidence type="ECO:0000313" key="10">
    <source>
        <dbReference type="EnsemblMetazoa" id="AALB001025-PA"/>
    </source>
</evidence>
<evidence type="ECO:0000256" key="7">
    <source>
        <dbReference type="ARBA" id="ARBA00023180"/>
    </source>
</evidence>
<dbReference type="GO" id="GO:0004252">
    <property type="term" value="F:serine-type endopeptidase activity"/>
    <property type="evidence" value="ECO:0007669"/>
    <property type="project" value="InterPro"/>
</dbReference>
<dbReference type="RefSeq" id="XP_035779126.1">
    <property type="nucleotide sequence ID" value="XM_035923233.1"/>
</dbReference>
<proteinExistence type="inferred from homology"/>
<dbReference type="SMART" id="SM00020">
    <property type="entry name" value="Tryp_SPc"/>
    <property type="match status" value="2"/>
</dbReference>
<comment type="similarity">
    <text evidence="8">Belongs to the peptidase S1 family. CLIP subfamily.</text>
</comment>
<keyword evidence="2" id="KW-0964">Secreted</keyword>
<keyword evidence="6" id="KW-1015">Disulfide bond</keyword>
<dbReference type="Pfam" id="PF00089">
    <property type="entry name" value="Trypsin"/>
    <property type="match status" value="3"/>
</dbReference>
<keyword evidence="5" id="KW-0391">Immunity</keyword>
<dbReference type="GO" id="GO:0005576">
    <property type="term" value="C:extracellular region"/>
    <property type="evidence" value="ECO:0007669"/>
    <property type="project" value="UniProtKB-SubCell"/>
</dbReference>
<dbReference type="InterPro" id="IPR001314">
    <property type="entry name" value="Peptidase_S1A"/>
</dbReference>
<comment type="subcellular location">
    <subcellularLocation>
        <location evidence="1">Secreted</location>
    </subcellularLocation>
</comment>
<dbReference type="VEuPathDB" id="VectorBase:AALB001025"/>
<evidence type="ECO:0000256" key="6">
    <source>
        <dbReference type="ARBA" id="ARBA00023157"/>
    </source>
</evidence>
<dbReference type="PROSITE" id="PS50240">
    <property type="entry name" value="TRYPSIN_DOM"/>
    <property type="match status" value="3"/>
</dbReference>
<keyword evidence="7" id="KW-0325">Glycoprotein</keyword>
<dbReference type="GeneID" id="118459651"/>
<dbReference type="PRINTS" id="PR00722">
    <property type="entry name" value="CHYMOTRYPSIN"/>
</dbReference>
<evidence type="ECO:0000256" key="5">
    <source>
        <dbReference type="ARBA" id="ARBA00022859"/>
    </source>
</evidence>
<dbReference type="EnsemblMetazoa" id="AALB001025-RA">
    <property type="protein sequence ID" value="AALB001025-PA"/>
    <property type="gene ID" value="AALB001025"/>
</dbReference>
<dbReference type="CDD" id="cd00190">
    <property type="entry name" value="Tryp_SPc"/>
    <property type="match status" value="1"/>
</dbReference>
<accession>A0A182F3I5</accession>
<dbReference type="InterPro" id="IPR043504">
    <property type="entry name" value="Peptidase_S1_PA_chymotrypsin"/>
</dbReference>
<evidence type="ECO:0000256" key="8">
    <source>
        <dbReference type="ARBA" id="ARBA00024195"/>
    </source>
</evidence>
<evidence type="ECO:0000313" key="11">
    <source>
        <dbReference type="Proteomes" id="UP000069272"/>
    </source>
</evidence>
<dbReference type="InterPro" id="IPR051333">
    <property type="entry name" value="CLIP_Serine_Protease"/>
</dbReference>
<keyword evidence="3" id="KW-0399">Innate immunity</keyword>
<dbReference type="KEGG" id="aali:118459651"/>
<dbReference type="SUPFAM" id="SSF50494">
    <property type="entry name" value="Trypsin-like serine proteases"/>
    <property type="match status" value="3"/>
</dbReference>
<dbReference type="VEuPathDB" id="VectorBase:AALB20_030170"/>
<dbReference type="PANTHER" id="PTHR24260">
    <property type="match status" value="1"/>
</dbReference>
<feature type="domain" description="Peptidase S1" evidence="9">
    <location>
        <begin position="101"/>
        <end position="311"/>
    </location>
</feature>
<dbReference type="AlphaFoldDB" id="A0A182F3I5"/>
<evidence type="ECO:0000256" key="4">
    <source>
        <dbReference type="ARBA" id="ARBA00022729"/>
    </source>
</evidence>
<feature type="domain" description="Peptidase S1" evidence="9">
    <location>
        <begin position="696"/>
        <end position="909"/>
    </location>
</feature>
<dbReference type="InterPro" id="IPR009003">
    <property type="entry name" value="Peptidase_S1_PA"/>
</dbReference>
<dbReference type="GO" id="GO:0045087">
    <property type="term" value="P:innate immune response"/>
    <property type="evidence" value="ECO:0007669"/>
    <property type="project" value="UniProtKB-KW"/>
</dbReference>
<dbReference type="FunFam" id="2.40.10.10:FF:000028">
    <property type="entry name" value="Serine protease easter"/>
    <property type="match status" value="1"/>
</dbReference>